<keyword evidence="3" id="KW-1185">Reference proteome</keyword>
<sequence length="279" mass="32572">MAGAPGSKVIVITRTEMLSKFGRVHQNVIKKCRGSSLETMVLSGLLNFEERDEWENILNGNLWSLHGEEDTDIVPKYEFEKIKLILLWMVERRRELTKQGSRSRVLSTAMSQVTVSTINWELRFFMHDLISDLVQWAVEDLCFTLQCNDKHFKESSNARHSSHLHGKYDNQERIKQLYNVGSLRTYLPLQRNPCLGGCLMVLCLSGYYIRFLPESIRYLKLLRYLNLSFTKIRNLPESTTNMCNLQALILKNCFYLEKWPANMYNLTNLQYLDITNVNS</sequence>
<dbReference type="OrthoDB" id="995856at2759"/>
<reference evidence="3" key="1">
    <citation type="journal article" date="2019" name="Plant Biotechnol. J.">
        <title>Genome sequencing of the Australian wild diploid species Gossypium australe highlights disease resistance and delayed gland morphogenesis.</title>
        <authorList>
            <person name="Cai Y."/>
            <person name="Cai X."/>
            <person name="Wang Q."/>
            <person name="Wang P."/>
            <person name="Zhang Y."/>
            <person name="Cai C."/>
            <person name="Xu Y."/>
            <person name="Wang K."/>
            <person name="Zhou Z."/>
            <person name="Wang C."/>
            <person name="Geng S."/>
            <person name="Li B."/>
            <person name="Dong Q."/>
            <person name="Hou Y."/>
            <person name="Wang H."/>
            <person name="Ai P."/>
            <person name="Liu Z."/>
            <person name="Yi F."/>
            <person name="Sun M."/>
            <person name="An G."/>
            <person name="Cheng J."/>
            <person name="Zhang Y."/>
            <person name="Shi Q."/>
            <person name="Xie Y."/>
            <person name="Shi X."/>
            <person name="Chang Y."/>
            <person name="Huang F."/>
            <person name="Chen Y."/>
            <person name="Hong S."/>
            <person name="Mi L."/>
            <person name="Sun Q."/>
            <person name="Zhang L."/>
            <person name="Zhou B."/>
            <person name="Peng R."/>
            <person name="Zhang X."/>
            <person name="Liu F."/>
        </authorList>
    </citation>
    <scope>NUCLEOTIDE SEQUENCE [LARGE SCALE GENOMIC DNA]</scope>
    <source>
        <strain evidence="3">cv. PA1801</strain>
    </source>
</reference>
<accession>A0A5B6V560</accession>
<dbReference type="Gene3D" id="3.80.10.10">
    <property type="entry name" value="Ribonuclease Inhibitor"/>
    <property type="match status" value="1"/>
</dbReference>
<organism evidence="2 3">
    <name type="scientific">Gossypium australe</name>
    <dbReference type="NCBI Taxonomy" id="47621"/>
    <lineage>
        <taxon>Eukaryota</taxon>
        <taxon>Viridiplantae</taxon>
        <taxon>Streptophyta</taxon>
        <taxon>Embryophyta</taxon>
        <taxon>Tracheophyta</taxon>
        <taxon>Spermatophyta</taxon>
        <taxon>Magnoliopsida</taxon>
        <taxon>eudicotyledons</taxon>
        <taxon>Gunneridae</taxon>
        <taxon>Pentapetalae</taxon>
        <taxon>rosids</taxon>
        <taxon>malvids</taxon>
        <taxon>Malvales</taxon>
        <taxon>Malvaceae</taxon>
        <taxon>Malvoideae</taxon>
        <taxon>Gossypium</taxon>
    </lineage>
</organism>
<name>A0A5B6V560_9ROSI</name>
<proteinExistence type="predicted"/>
<evidence type="ECO:0000313" key="2">
    <source>
        <dbReference type="EMBL" id="KAA3464211.1"/>
    </source>
</evidence>
<dbReference type="SUPFAM" id="SSF52058">
    <property type="entry name" value="L domain-like"/>
    <property type="match status" value="1"/>
</dbReference>
<keyword evidence="1" id="KW-0611">Plant defense</keyword>
<dbReference type="Proteomes" id="UP000325315">
    <property type="component" value="Unassembled WGS sequence"/>
</dbReference>
<evidence type="ECO:0000313" key="3">
    <source>
        <dbReference type="Proteomes" id="UP000325315"/>
    </source>
</evidence>
<comment type="caution">
    <text evidence="2">The sequence shown here is derived from an EMBL/GenBank/DDBJ whole genome shotgun (WGS) entry which is preliminary data.</text>
</comment>
<dbReference type="InterPro" id="IPR032675">
    <property type="entry name" value="LRR_dom_sf"/>
</dbReference>
<dbReference type="EMBL" id="SMMG02000008">
    <property type="protein sequence ID" value="KAA3464211.1"/>
    <property type="molecule type" value="Genomic_DNA"/>
</dbReference>
<dbReference type="AlphaFoldDB" id="A0A5B6V560"/>
<evidence type="ECO:0000256" key="1">
    <source>
        <dbReference type="ARBA" id="ARBA00022821"/>
    </source>
</evidence>
<protein>
    <submittedName>
        <fullName evidence="2">LRR_1 domain-containing protein/NB-ARC domain-containing protein/LRR_8 domain-containing protein</fullName>
    </submittedName>
</protein>
<dbReference type="GO" id="GO:0006952">
    <property type="term" value="P:defense response"/>
    <property type="evidence" value="ECO:0007669"/>
    <property type="project" value="UniProtKB-KW"/>
</dbReference>
<gene>
    <name evidence="2" type="ORF">EPI10_008489</name>
</gene>
<dbReference type="PANTHER" id="PTHR36766">
    <property type="entry name" value="PLANT BROAD-SPECTRUM MILDEW RESISTANCE PROTEIN RPW8"/>
    <property type="match status" value="1"/>
</dbReference>
<dbReference type="PANTHER" id="PTHR36766:SF51">
    <property type="entry name" value="DISEASE RESISTANCE RPP13-LIKE PROTEIN 1"/>
    <property type="match status" value="1"/>
</dbReference>